<keyword evidence="2" id="KW-1277">Toxin-antitoxin system</keyword>
<dbReference type="SUPFAM" id="SSF88723">
    <property type="entry name" value="PIN domain-like"/>
    <property type="match status" value="1"/>
</dbReference>
<evidence type="ECO:0000259" key="8">
    <source>
        <dbReference type="Pfam" id="PF01850"/>
    </source>
</evidence>
<keyword evidence="6" id="KW-0460">Magnesium</keyword>
<dbReference type="InterPro" id="IPR002716">
    <property type="entry name" value="PIN_dom"/>
</dbReference>
<proteinExistence type="inferred from homology"/>
<gene>
    <name evidence="9" type="ORF">HW542_15310</name>
</gene>
<keyword evidence="4" id="KW-0479">Metal-binding</keyword>
<dbReference type="InterPro" id="IPR050556">
    <property type="entry name" value="Type_II_TA_system_RNase"/>
</dbReference>
<evidence type="ECO:0000313" key="10">
    <source>
        <dbReference type="Proteomes" id="UP001516351"/>
    </source>
</evidence>
<comment type="similarity">
    <text evidence="7">Belongs to the PINc/VapC protein family.</text>
</comment>
<keyword evidence="10" id="KW-1185">Reference proteome</keyword>
<organism evidence="9 10">
    <name type="scientific">Asaia spathodeae</name>
    <dbReference type="NCBI Taxonomy" id="657016"/>
    <lineage>
        <taxon>Bacteria</taxon>
        <taxon>Pseudomonadati</taxon>
        <taxon>Pseudomonadota</taxon>
        <taxon>Alphaproteobacteria</taxon>
        <taxon>Acetobacterales</taxon>
        <taxon>Acetobacteraceae</taxon>
        <taxon>Asaia</taxon>
    </lineage>
</organism>
<dbReference type="CDD" id="cd18746">
    <property type="entry name" value="PIN_VapC4-5_FitB-like"/>
    <property type="match status" value="1"/>
</dbReference>
<sequence length="142" mass="15687">MYVLDTNVVSELRKVRSGKADPHVARWADQVDAGELYLSAISIMELELGVLRMEHKDSAQGAVLRAWLDKHVLPEFNDRVLSVDLAVALRCAQLHTPDPGAERDTLIAATALVHGMTVVTRNIADFRHSGVALLNPWDPAER</sequence>
<dbReference type="RefSeq" id="WP_267312112.1">
    <property type="nucleotide sequence ID" value="NZ_JABXXU010000010.1"/>
</dbReference>
<name>A0ABX2PAG2_9PROT</name>
<evidence type="ECO:0000256" key="3">
    <source>
        <dbReference type="ARBA" id="ARBA00022722"/>
    </source>
</evidence>
<feature type="domain" description="PIN" evidence="8">
    <location>
        <begin position="2"/>
        <end position="122"/>
    </location>
</feature>
<evidence type="ECO:0000256" key="7">
    <source>
        <dbReference type="ARBA" id="ARBA00038093"/>
    </source>
</evidence>
<evidence type="ECO:0000256" key="6">
    <source>
        <dbReference type="ARBA" id="ARBA00022842"/>
    </source>
</evidence>
<evidence type="ECO:0000313" key="9">
    <source>
        <dbReference type="EMBL" id="NVN48167.1"/>
    </source>
</evidence>
<evidence type="ECO:0000256" key="5">
    <source>
        <dbReference type="ARBA" id="ARBA00022801"/>
    </source>
</evidence>
<keyword evidence="3" id="KW-0540">Nuclease</keyword>
<comment type="caution">
    <text evidence="9">The sequence shown here is derived from an EMBL/GenBank/DDBJ whole genome shotgun (WGS) entry which is preliminary data.</text>
</comment>
<comment type="cofactor">
    <cofactor evidence="1">
        <name>Mg(2+)</name>
        <dbReference type="ChEBI" id="CHEBI:18420"/>
    </cofactor>
</comment>
<dbReference type="InterPro" id="IPR029060">
    <property type="entry name" value="PIN-like_dom_sf"/>
</dbReference>
<dbReference type="PANTHER" id="PTHR33653">
    <property type="entry name" value="RIBONUCLEASE VAPC2"/>
    <property type="match status" value="1"/>
</dbReference>
<dbReference type="EMBL" id="JABXXV010000010">
    <property type="protein sequence ID" value="NVN48167.1"/>
    <property type="molecule type" value="Genomic_DNA"/>
</dbReference>
<reference evidence="9 10" key="1">
    <citation type="submission" date="2020-06" db="EMBL/GenBank/DDBJ databases">
        <title>Synonyms of Asaia species.</title>
        <authorList>
            <person name="Sombolestani A."/>
        </authorList>
    </citation>
    <scope>NUCLEOTIDE SEQUENCE [LARGE SCALE GENOMIC DNA]</scope>
    <source>
        <strain evidence="9 10">LMG 27047</strain>
    </source>
</reference>
<dbReference type="PANTHER" id="PTHR33653:SF1">
    <property type="entry name" value="RIBONUCLEASE VAPC2"/>
    <property type="match status" value="1"/>
</dbReference>
<dbReference type="Gene3D" id="3.40.50.1010">
    <property type="entry name" value="5'-nuclease"/>
    <property type="match status" value="1"/>
</dbReference>
<evidence type="ECO:0000256" key="1">
    <source>
        <dbReference type="ARBA" id="ARBA00001946"/>
    </source>
</evidence>
<dbReference type="Proteomes" id="UP001516351">
    <property type="component" value="Unassembled WGS sequence"/>
</dbReference>
<protein>
    <submittedName>
        <fullName evidence="9">Type II toxin-antitoxin system VapC family toxin</fullName>
    </submittedName>
</protein>
<keyword evidence="5" id="KW-0378">Hydrolase</keyword>
<accession>A0ABX2PAG2</accession>
<evidence type="ECO:0000256" key="4">
    <source>
        <dbReference type="ARBA" id="ARBA00022723"/>
    </source>
</evidence>
<dbReference type="Pfam" id="PF01850">
    <property type="entry name" value="PIN"/>
    <property type="match status" value="1"/>
</dbReference>
<evidence type="ECO:0000256" key="2">
    <source>
        <dbReference type="ARBA" id="ARBA00022649"/>
    </source>
</evidence>